<keyword evidence="1" id="KW-0040">ANK repeat</keyword>
<dbReference type="Pfam" id="PF06985">
    <property type="entry name" value="HET"/>
    <property type="match status" value="1"/>
</dbReference>
<accession>A0A9P5HL49</accession>
<dbReference type="PANTHER" id="PTHR24148:SF78">
    <property type="entry name" value="HETEROKARYON INCOMPATIBILITY DOMAIN-CONTAINING PROTEIN"/>
    <property type="match status" value="1"/>
</dbReference>
<feature type="domain" description="Heterokaryon incompatibility" evidence="2">
    <location>
        <begin position="49"/>
        <end position="209"/>
    </location>
</feature>
<dbReference type="PROSITE" id="PS50088">
    <property type="entry name" value="ANK_REPEAT"/>
    <property type="match status" value="4"/>
</dbReference>
<dbReference type="PROSITE" id="PS50297">
    <property type="entry name" value="ANK_REP_REGION"/>
    <property type="match status" value="3"/>
</dbReference>
<gene>
    <name evidence="3" type="ORF">G7Z17_g674</name>
</gene>
<keyword evidence="4" id="KW-1185">Reference proteome</keyword>
<feature type="repeat" description="ANK" evidence="1">
    <location>
        <begin position="704"/>
        <end position="736"/>
    </location>
</feature>
<dbReference type="OrthoDB" id="194358at2759"/>
<name>A0A9P5HL49_9HYPO</name>
<protein>
    <recommendedName>
        <fullName evidence="2">Heterokaryon incompatibility domain-containing protein</fullName>
    </recommendedName>
</protein>
<dbReference type="SUPFAM" id="SSF48403">
    <property type="entry name" value="Ankyrin repeat"/>
    <property type="match status" value="1"/>
</dbReference>
<feature type="repeat" description="ANK" evidence="1">
    <location>
        <begin position="638"/>
        <end position="670"/>
    </location>
</feature>
<dbReference type="Pfam" id="PF00023">
    <property type="entry name" value="Ank"/>
    <property type="match status" value="1"/>
</dbReference>
<evidence type="ECO:0000313" key="3">
    <source>
        <dbReference type="EMBL" id="KAF7557461.1"/>
    </source>
</evidence>
<proteinExistence type="predicted"/>
<evidence type="ECO:0000313" key="4">
    <source>
        <dbReference type="Proteomes" id="UP000722485"/>
    </source>
</evidence>
<dbReference type="Pfam" id="PF12796">
    <property type="entry name" value="Ank_2"/>
    <property type="match status" value="2"/>
</dbReference>
<dbReference type="SMART" id="SM00248">
    <property type="entry name" value="ANK"/>
    <property type="match status" value="10"/>
</dbReference>
<dbReference type="InterPro" id="IPR002110">
    <property type="entry name" value="Ankyrin_rpt"/>
</dbReference>
<evidence type="ECO:0000259" key="2">
    <source>
        <dbReference type="Pfam" id="PF06985"/>
    </source>
</evidence>
<dbReference type="InterPro" id="IPR036770">
    <property type="entry name" value="Ankyrin_rpt-contain_sf"/>
</dbReference>
<dbReference type="Proteomes" id="UP000722485">
    <property type="component" value="Unassembled WGS sequence"/>
</dbReference>
<dbReference type="InterPro" id="IPR010730">
    <property type="entry name" value="HET"/>
</dbReference>
<reference evidence="3" key="1">
    <citation type="submission" date="2020-03" db="EMBL/GenBank/DDBJ databases">
        <title>Draft Genome Sequence of Cylindrodendrum hubeiense.</title>
        <authorList>
            <person name="Buettner E."/>
            <person name="Kellner H."/>
        </authorList>
    </citation>
    <scope>NUCLEOTIDE SEQUENCE</scope>
    <source>
        <strain evidence="3">IHI 201604</strain>
    </source>
</reference>
<organism evidence="3 4">
    <name type="scientific">Cylindrodendrum hubeiense</name>
    <dbReference type="NCBI Taxonomy" id="595255"/>
    <lineage>
        <taxon>Eukaryota</taxon>
        <taxon>Fungi</taxon>
        <taxon>Dikarya</taxon>
        <taxon>Ascomycota</taxon>
        <taxon>Pezizomycotina</taxon>
        <taxon>Sordariomycetes</taxon>
        <taxon>Hypocreomycetidae</taxon>
        <taxon>Hypocreales</taxon>
        <taxon>Nectriaceae</taxon>
        <taxon>Cylindrodendrum</taxon>
    </lineage>
</organism>
<dbReference type="Gene3D" id="1.25.40.20">
    <property type="entry name" value="Ankyrin repeat-containing domain"/>
    <property type="match status" value="3"/>
</dbReference>
<dbReference type="InterPro" id="IPR052895">
    <property type="entry name" value="HetReg/Transcr_Mod"/>
</dbReference>
<comment type="caution">
    <text evidence="3">The sequence shown here is derived from an EMBL/GenBank/DDBJ whole genome shotgun (WGS) entry which is preliminary data.</text>
</comment>
<dbReference type="PANTHER" id="PTHR24148">
    <property type="entry name" value="ANKYRIN REPEAT DOMAIN-CONTAINING PROTEIN 39 HOMOLOG-RELATED"/>
    <property type="match status" value="1"/>
</dbReference>
<feature type="repeat" description="ANK" evidence="1">
    <location>
        <begin position="602"/>
        <end position="637"/>
    </location>
</feature>
<dbReference type="EMBL" id="JAANBB010000005">
    <property type="protein sequence ID" value="KAF7557461.1"/>
    <property type="molecule type" value="Genomic_DNA"/>
</dbReference>
<evidence type="ECO:0000256" key="1">
    <source>
        <dbReference type="PROSITE-ProRule" id="PRU00023"/>
    </source>
</evidence>
<sequence>MALPTYSYKPLDLATDAIRLVYLFKGFVTDPIRCELFETWLHEVEGVPYEALSYAWGGTWRPEEITLNGCTAKVTENLHTALQHLRSEHRDRVLWVDAICIDQDNEKERGHQVGQMKNIYANAEQVIIWLGRSNGSINLLMDSMNQVHSKAISTGQNWRQSSECWQIAWPIVQHQLGGTHHTELNAQVGEAFQQLLRRPWFRRVWVIQEVASARAASIMCGWKTISTRTFTQIPPLLKITPDAHTQAVLDVMPGFLRKSTWWSHRHDLSVLLEKFYHSEANDPRDKVYALLGISSDACKNGVFQPNYERATHEVIQDTMSFLLFGNQTTLEGCELPQWTLSQLLEKMDILVYELLKWSIENGHHSTTLLLMADRDIEINRRFMDERTLLSFLAPKCDHGEMIKAILACTDVDVNLDLPLTYAVRLGEDETIRLLLAHKDIDADLGSPLAEAAKLGRVSAVQLLLAHKHIDVNLNSPLAEAATRGYDEIVRLLLARDDIDINLGEPLAVSAIGGYAAIVEMLLEHKDIDVHLSQFLRSLGKSESPDTTISNKLITMLLSNAADLDYQDDTGRTPLSKLAWSEGCLMSTYLLDKGAKVDSRDNNGRTALSWAAENTRLGDNPMIELLLERHAHIESRDNNGRTPLSWAAEKGPYLTVRMLVEQGARLESQDDNGRTALSWASSNSRSLVSQFLVEKRAKLESRDNDGRTPLSWAAGEGRNQVAQYLVGRGANIEWGDNSGRSPVSWALINGHLELGESLLRNLSHGVDEDD</sequence>
<dbReference type="AlphaFoldDB" id="A0A9P5HL49"/>
<feature type="repeat" description="ANK" evidence="1">
    <location>
        <begin position="671"/>
        <end position="703"/>
    </location>
</feature>